<protein>
    <recommendedName>
        <fullName evidence="2">PDZ domain-containing protein</fullName>
    </recommendedName>
</protein>
<feature type="compositionally biased region" description="Polar residues" evidence="1">
    <location>
        <begin position="538"/>
        <end position="551"/>
    </location>
</feature>
<evidence type="ECO:0000313" key="3">
    <source>
        <dbReference type="EMBL" id="GFH48667.1"/>
    </source>
</evidence>
<dbReference type="SMART" id="SM00228">
    <property type="entry name" value="PDZ"/>
    <property type="match status" value="1"/>
</dbReference>
<sequence>MGFFKKLFRRKKKKSKKNFNDGSFMPNDNVHHDHGNMIRKPAFQNNYNSFRSPEPHMHDPRNSSGKRKDIHNQGSHDSSYGSSFDSRGDSTFQQPQSRHKQPQPVDQFGHSPFQPDFSEFNNENNGNFANTQDMYGGRSPHHRNNSKKYGQEIRFKQQQQSNGFGNTFGHPNDFYNGNPTQKGYVGASPMSATSDFDLSTDAGDEEYNNFRRQDAKPMLGNFNNETVDDQDASFYPNSQGGGNSLYMSGSQSEFGSFKDGGNMNRSTYYVSDSEHEGGISPHSRASSNHPSPQVQSKFTFETDFSEAQIADSSKVVSPKENGPSPRTLAIQQAQNMRQKGNADESMYADSSDSEEESTKMETISPPSKTQKSEGIIENFGDFQNNTFDSNRSDDRHSRSVADASAPVSELLAQAKQRRNRKGGGSISSAPDNPRRNLPRPANSASAAAREKLQKRRMEKREWMKNNGVEDDSSENGEDNESWLHNEVSSALGPKGIQADLESLGEKSYRSRASRTSVGNRSHRSGSRRRSDASVGSRISRTSRNSRYSLKSTRSHLSHMSAESRSVANDLIRLEMQLAMVNKKGASNPVKEELQRKGVSISSNGSTGGSSAGGRSRSSSSRSQSNSHSRKIASRRPKTTVDAPPGKLGIILANRNDGKGTVVSGVRNTSVLFDQITPGDRIVAIDGEDVSRMSVTEITSIMARKADYDRRLTVLKSN</sequence>
<dbReference type="InterPro" id="IPR036034">
    <property type="entry name" value="PDZ_sf"/>
</dbReference>
<evidence type="ECO:0000256" key="1">
    <source>
        <dbReference type="SAM" id="MobiDB-lite"/>
    </source>
</evidence>
<feature type="compositionally biased region" description="Polar residues" evidence="1">
    <location>
        <begin position="360"/>
        <end position="369"/>
    </location>
</feature>
<feature type="region of interest" description="Disordered" evidence="1">
    <location>
        <begin position="212"/>
        <end position="480"/>
    </location>
</feature>
<dbReference type="AlphaFoldDB" id="A0AAD3CMI6"/>
<dbReference type="PANTHER" id="PTHR38909">
    <property type="entry name" value="G PROTEIN GAMMA DOMAIN-CONTAINING PROTEIN"/>
    <property type="match status" value="1"/>
</dbReference>
<dbReference type="PANTHER" id="PTHR38909:SF1">
    <property type="entry name" value="G PROTEIN GAMMA DOMAIN-CONTAINING PROTEIN"/>
    <property type="match status" value="1"/>
</dbReference>
<dbReference type="Gene3D" id="2.30.42.10">
    <property type="match status" value="1"/>
</dbReference>
<dbReference type="Pfam" id="PF00595">
    <property type="entry name" value="PDZ"/>
    <property type="match status" value="1"/>
</dbReference>
<feature type="compositionally biased region" description="Basic residues" evidence="1">
    <location>
        <begin position="1"/>
        <end position="17"/>
    </location>
</feature>
<feature type="region of interest" description="Disordered" evidence="1">
    <location>
        <begin position="584"/>
        <end position="646"/>
    </location>
</feature>
<dbReference type="SUPFAM" id="SSF50156">
    <property type="entry name" value="PDZ domain-like"/>
    <property type="match status" value="1"/>
</dbReference>
<feature type="compositionally biased region" description="Low complexity" evidence="1">
    <location>
        <begin position="75"/>
        <end position="85"/>
    </location>
</feature>
<feature type="compositionally biased region" description="Acidic residues" evidence="1">
    <location>
        <begin position="468"/>
        <end position="480"/>
    </location>
</feature>
<dbReference type="InterPro" id="IPR001478">
    <property type="entry name" value="PDZ"/>
</dbReference>
<feature type="compositionally biased region" description="Low complexity" evidence="1">
    <location>
        <begin position="438"/>
        <end position="447"/>
    </location>
</feature>
<feature type="compositionally biased region" description="Basic and acidic residues" evidence="1">
    <location>
        <begin position="390"/>
        <end position="399"/>
    </location>
</feature>
<feature type="compositionally biased region" description="Polar residues" evidence="1">
    <location>
        <begin position="283"/>
        <end position="299"/>
    </location>
</feature>
<feature type="compositionally biased region" description="Polar residues" evidence="1">
    <location>
        <begin position="245"/>
        <end position="254"/>
    </location>
</feature>
<dbReference type="Proteomes" id="UP001054902">
    <property type="component" value="Unassembled WGS sequence"/>
</dbReference>
<organism evidence="3 4">
    <name type="scientific">Chaetoceros tenuissimus</name>
    <dbReference type="NCBI Taxonomy" id="426638"/>
    <lineage>
        <taxon>Eukaryota</taxon>
        <taxon>Sar</taxon>
        <taxon>Stramenopiles</taxon>
        <taxon>Ochrophyta</taxon>
        <taxon>Bacillariophyta</taxon>
        <taxon>Coscinodiscophyceae</taxon>
        <taxon>Chaetocerotophycidae</taxon>
        <taxon>Chaetocerotales</taxon>
        <taxon>Chaetocerotaceae</taxon>
        <taxon>Chaetoceros</taxon>
    </lineage>
</organism>
<feature type="compositionally biased region" description="Low complexity" evidence="1">
    <location>
        <begin position="612"/>
        <end position="626"/>
    </location>
</feature>
<evidence type="ECO:0000259" key="2">
    <source>
        <dbReference type="PROSITE" id="PS50106"/>
    </source>
</evidence>
<dbReference type="EMBL" id="BLLK01000029">
    <property type="protein sequence ID" value="GFH48667.1"/>
    <property type="molecule type" value="Genomic_DNA"/>
</dbReference>
<evidence type="ECO:0000313" key="4">
    <source>
        <dbReference type="Proteomes" id="UP001054902"/>
    </source>
</evidence>
<reference evidence="3 4" key="1">
    <citation type="journal article" date="2021" name="Sci. Rep.">
        <title>The genome of the diatom Chaetoceros tenuissimus carries an ancient integrated fragment of an extant virus.</title>
        <authorList>
            <person name="Hongo Y."/>
            <person name="Kimura K."/>
            <person name="Takaki Y."/>
            <person name="Yoshida Y."/>
            <person name="Baba S."/>
            <person name="Kobayashi G."/>
            <person name="Nagasaki K."/>
            <person name="Hano T."/>
            <person name="Tomaru Y."/>
        </authorList>
    </citation>
    <scope>NUCLEOTIDE SEQUENCE [LARGE SCALE GENOMIC DNA]</scope>
    <source>
        <strain evidence="3 4">NIES-3715</strain>
    </source>
</reference>
<feature type="region of interest" description="Disordered" evidence="1">
    <location>
        <begin position="504"/>
        <end position="562"/>
    </location>
</feature>
<accession>A0AAD3CMI6</accession>
<keyword evidence="4" id="KW-1185">Reference proteome</keyword>
<feature type="compositionally biased region" description="Polar residues" evidence="1">
    <location>
        <begin position="329"/>
        <end position="338"/>
    </location>
</feature>
<feature type="compositionally biased region" description="Basic residues" evidence="1">
    <location>
        <begin position="627"/>
        <end position="637"/>
    </location>
</feature>
<proteinExistence type="predicted"/>
<feature type="domain" description="PDZ" evidence="2">
    <location>
        <begin position="645"/>
        <end position="701"/>
    </location>
</feature>
<name>A0AAD3CMI6_9STRA</name>
<comment type="caution">
    <text evidence="3">The sequence shown here is derived from an EMBL/GenBank/DDBJ whole genome shotgun (WGS) entry which is preliminary data.</text>
</comment>
<feature type="compositionally biased region" description="Basic and acidic residues" evidence="1">
    <location>
        <begin position="53"/>
        <end position="71"/>
    </location>
</feature>
<feature type="region of interest" description="Disordered" evidence="1">
    <location>
        <begin position="1"/>
        <end position="189"/>
    </location>
</feature>
<dbReference type="PROSITE" id="PS50106">
    <property type="entry name" value="PDZ"/>
    <property type="match status" value="1"/>
</dbReference>
<feature type="compositionally biased region" description="Low complexity" evidence="1">
    <location>
        <begin position="119"/>
        <end position="130"/>
    </location>
</feature>
<gene>
    <name evidence="3" type="ORF">CTEN210_05143</name>
</gene>
<feature type="compositionally biased region" description="Polar residues" evidence="1">
    <location>
        <begin position="156"/>
        <end position="165"/>
    </location>
</feature>